<feature type="region of interest" description="Disordered" evidence="2">
    <location>
        <begin position="363"/>
        <end position="384"/>
    </location>
</feature>
<evidence type="ECO:0000313" key="4">
    <source>
        <dbReference type="WBParaSite" id="PDA_v2.g6491.t1"/>
    </source>
</evidence>
<sequence length="1022" mass="116814">MAAKAPLSSKTYNDRNQSDNRYQNLALNSNQKCSEYNTVTTKSLSEVKEKSYDEQSDSRSRVTYSDGSVWNSDERISLRNITTAQSHINECKRGKITDECFSCDSTTHNNILSLHIAPYEAALELMYPDAESSSTKAGQTRTRLKLKADMKAELKKADMEQTFEFPRQQNDKVSEPEVSQFKASQKLFNPNGINNGISDNSEPAIKKTKICETLDKTATSLTISSTSSTSLPSPSTALPSTSQQFKSPKSSIIILSPPSSEVSKKRKYLAPAKPTVLQPMEMENYRDPDPEINKFVEQILREEAGIKTPEPPKPVKTKEEILEEKLKQSEKERERLEAENIRINGELRKVNHYISNKKYEANKRAKKTEEGNVNDENKEEKNLGELPTSTRYHIINEIWGQLQQKYSPNMAAQIIDAIHKQKVEVEKASLTPSQTLQLLKDSGITISALRKIRSNLNKFEVPNPFASDFALNKERAKIHDSVTFKKAKVMMSKTVDGPKTETDVYYRESVMEELQDRLNGIIDAGNYEPFYVDGEEVIAATLTNDKATEYSKLCMSICNSKAPINSAHALSLLGYFKANDSAENMYAAYDRENGIGPQIDNIKEITVTINGETKTLKVKWFVVGDFKFLNSIAGLNSNSCSFPCWNCVQKSESTYEELNMDFAARTRERGINEKKAQIREPLFKSIPFDRYIPPILHITLGPAADLFEALCEHARQLDNTALQTKEIPDSLTNEKSRKTWEASYEKIEQLKQTLEQLNHQKTLFTENNEEPPHACHSTNCISARDGINVDKIYETENFCVKCESYFHKCCLYQGQCPNCVKAPTPKQCKAVIEADLKAVEKEVKLTSKLLKDEENKIADIISKFKLGNLAQNLESVMENIREIFFELDETLQRDPEILRTIHAIDKFFDITKLLTTKILQDEEIDVIEAKIKEFVDYMKQHLPHFRVKQKGHTLFKHFVPFMRKFKIAAYFSDEAIEAFHVIFNKYDRRIGNRSSDKYAKLMFYYNKEDTYIHDRFGYVEEE</sequence>
<organism evidence="3 4">
    <name type="scientific">Panagrolaimus davidi</name>
    <dbReference type="NCBI Taxonomy" id="227884"/>
    <lineage>
        <taxon>Eukaryota</taxon>
        <taxon>Metazoa</taxon>
        <taxon>Ecdysozoa</taxon>
        <taxon>Nematoda</taxon>
        <taxon>Chromadorea</taxon>
        <taxon>Rhabditida</taxon>
        <taxon>Tylenchina</taxon>
        <taxon>Panagrolaimomorpha</taxon>
        <taxon>Panagrolaimoidea</taxon>
        <taxon>Panagrolaimidae</taxon>
        <taxon>Panagrolaimus</taxon>
    </lineage>
</organism>
<feature type="coiled-coil region" evidence="1">
    <location>
        <begin position="315"/>
        <end position="346"/>
    </location>
</feature>
<feature type="compositionally biased region" description="Basic and acidic residues" evidence="2">
    <location>
        <begin position="363"/>
        <end position="383"/>
    </location>
</feature>
<proteinExistence type="predicted"/>
<protein>
    <submittedName>
        <fullName evidence="4">Uncharacterized protein</fullName>
    </submittedName>
</protein>
<reference evidence="4" key="1">
    <citation type="submission" date="2022-11" db="UniProtKB">
        <authorList>
            <consortium name="WormBaseParasite"/>
        </authorList>
    </citation>
    <scope>IDENTIFICATION</scope>
</reference>
<dbReference type="Proteomes" id="UP000887578">
    <property type="component" value="Unplaced"/>
</dbReference>
<name>A0A914R4Y4_9BILA</name>
<dbReference type="AlphaFoldDB" id="A0A914R4Y4"/>
<dbReference type="InterPro" id="IPR009689">
    <property type="entry name" value="DUF1280"/>
</dbReference>
<keyword evidence="3" id="KW-1185">Reference proteome</keyword>
<evidence type="ECO:0000313" key="3">
    <source>
        <dbReference type="Proteomes" id="UP000887578"/>
    </source>
</evidence>
<evidence type="ECO:0000256" key="2">
    <source>
        <dbReference type="SAM" id="MobiDB-lite"/>
    </source>
</evidence>
<dbReference type="PANTHER" id="PTHR31424:SF3">
    <property type="entry name" value="RING-TYPE DOMAIN-CONTAINING PROTEIN"/>
    <property type="match status" value="1"/>
</dbReference>
<dbReference type="WBParaSite" id="PDA_v2.g6491.t1">
    <property type="protein sequence ID" value="PDA_v2.g6491.t1"/>
    <property type="gene ID" value="PDA_v2.g6491"/>
</dbReference>
<feature type="region of interest" description="Disordered" evidence="2">
    <location>
        <begin position="1"/>
        <end position="20"/>
    </location>
</feature>
<accession>A0A914R4Y4</accession>
<feature type="region of interest" description="Disordered" evidence="2">
    <location>
        <begin position="222"/>
        <end position="249"/>
    </location>
</feature>
<dbReference type="PANTHER" id="PTHR31424">
    <property type="entry name" value="PROTEIN CBG23806"/>
    <property type="match status" value="1"/>
</dbReference>
<dbReference type="Pfam" id="PF06918">
    <property type="entry name" value="DUF1280"/>
    <property type="match status" value="1"/>
</dbReference>
<keyword evidence="1" id="KW-0175">Coiled coil</keyword>
<feature type="coiled-coil region" evidence="1">
    <location>
        <begin position="737"/>
        <end position="767"/>
    </location>
</feature>
<evidence type="ECO:0000256" key="1">
    <source>
        <dbReference type="SAM" id="Coils"/>
    </source>
</evidence>